<evidence type="ECO:0000313" key="2">
    <source>
        <dbReference type="EMBL" id="PSJ28463.1"/>
    </source>
</evidence>
<keyword evidence="1" id="KW-1133">Transmembrane helix</keyword>
<dbReference type="RefSeq" id="WP_106675843.1">
    <property type="nucleotide sequence ID" value="NZ_PXWG01000022.1"/>
</dbReference>
<keyword evidence="1" id="KW-0812">Transmembrane</keyword>
<proteinExistence type="predicted"/>
<reference evidence="2 3" key="1">
    <citation type="submission" date="2018-03" db="EMBL/GenBank/DDBJ databases">
        <title>Chitinolytic properties of Streptosporangium nondiastaticum TBG75A20.</title>
        <authorList>
            <person name="Gayathri V."/>
            <person name="Shiburaj S."/>
        </authorList>
    </citation>
    <scope>NUCLEOTIDE SEQUENCE [LARGE SCALE GENOMIC DNA]</scope>
    <source>
        <strain evidence="2 3">TBG75A20</strain>
    </source>
</reference>
<name>A0A9X7PHW8_9ACTN</name>
<dbReference type="Proteomes" id="UP000242427">
    <property type="component" value="Unassembled WGS sequence"/>
</dbReference>
<accession>A0A9X7PHW8</accession>
<organism evidence="2 3">
    <name type="scientific">Streptosporangium nondiastaticum</name>
    <dbReference type="NCBI Taxonomy" id="35764"/>
    <lineage>
        <taxon>Bacteria</taxon>
        <taxon>Bacillati</taxon>
        <taxon>Actinomycetota</taxon>
        <taxon>Actinomycetes</taxon>
        <taxon>Streptosporangiales</taxon>
        <taxon>Streptosporangiaceae</taxon>
        <taxon>Streptosporangium</taxon>
    </lineage>
</organism>
<gene>
    <name evidence="2" type="ORF">B7P34_12020</name>
</gene>
<comment type="caution">
    <text evidence="2">The sequence shown here is derived from an EMBL/GenBank/DDBJ whole genome shotgun (WGS) entry which is preliminary data.</text>
</comment>
<dbReference type="AlphaFoldDB" id="A0A9X7PHW8"/>
<sequence length="103" mass="10647">MTVPLAARIHLLITLMLVTCASVSGFGVGLLLGGRMAAVVAAGAAGLGAGIGSWLARRQFRVCVSRGNQQASADGYAQGIADAVISHIAIYQAAVFPRPRRRE</sequence>
<dbReference type="OrthoDB" id="4335825at2"/>
<keyword evidence="1" id="KW-0472">Membrane</keyword>
<feature type="transmembrane region" description="Helical" evidence="1">
    <location>
        <begin position="12"/>
        <end position="32"/>
    </location>
</feature>
<dbReference type="EMBL" id="PXWG01000022">
    <property type="protein sequence ID" value="PSJ28463.1"/>
    <property type="molecule type" value="Genomic_DNA"/>
</dbReference>
<keyword evidence="3" id="KW-1185">Reference proteome</keyword>
<evidence type="ECO:0000313" key="3">
    <source>
        <dbReference type="Proteomes" id="UP000242427"/>
    </source>
</evidence>
<protein>
    <submittedName>
        <fullName evidence="2">Uncharacterized protein</fullName>
    </submittedName>
</protein>
<feature type="transmembrane region" description="Helical" evidence="1">
    <location>
        <begin position="38"/>
        <end position="56"/>
    </location>
</feature>
<evidence type="ECO:0000256" key="1">
    <source>
        <dbReference type="SAM" id="Phobius"/>
    </source>
</evidence>